<dbReference type="InterPro" id="IPR035992">
    <property type="entry name" value="Ricin_B-like_lectins"/>
</dbReference>
<dbReference type="PROSITE" id="PS50231">
    <property type="entry name" value="RICIN_B_LECTIN"/>
    <property type="match status" value="1"/>
</dbReference>
<evidence type="ECO:0000259" key="2">
    <source>
        <dbReference type="Pfam" id="PF00652"/>
    </source>
</evidence>
<dbReference type="HOGENOM" id="CLU_1679206_0_0_1"/>
<dbReference type="Gene3D" id="2.80.10.50">
    <property type="match status" value="1"/>
</dbReference>
<organism evidence="3 4">
    <name type="scientific">Trichosporon asahii var. asahii (strain ATCC 90039 / CBS 2479 / JCM 2466 / KCTC 7840 / NBRC 103889/ NCYC 2677 / UAMH 7654)</name>
    <name type="common">Yeast</name>
    <dbReference type="NCBI Taxonomy" id="1186058"/>
    <lineage>
        <taxon>Eukaryota</taxon>
        <taxon>Fungi</taxon>
        <taxon>Dikarya</taxon>
        <taxon>Basidiomycota</taxon>
        <taxon>Agaricomycotina</taxon>
        <taxon>Tremellomycetes</taxon>
        <taxon>Trichosporonales</taxon>
        <taxon>Trichosporonaceae</taxon>
        <taxon>Trichosporon</taxon>
    </lineage>
</organism>
<dbReference type="CDD" id="cd00161">
    <property type="entry name" value="beta-trefoil_Ricin-like"/>
    <property type="match status" value="1"/>
</dbReference>
<gene>
    <name evidence="3" type="ORF">A1Q1_06051</name>
</gene>
<dbReference type="InterPro" id="IPR000772">
    <property type="entry name" value="Ricin_B_lectin"/>
</dbReference>
<dbReference type="EMBL" id="ALBS01000325">
    <property type="protein sequence ID" value="EJT45500.1"/>
    <property type="molecule type" value="Genomic_DNA"/>
</dbReference>
<name>J4U626_TRIAS</name>
<sequence length="159" mass="17332">MFTNLLLALVTAVPALADNQIKPKNTDSDLCIDNTNGVLIDGNPLQVWTCYRGNTNQGWAFNQDPAAPTQFKMGTTGRCIGVAWPTSGNLLDAPVVLAPCTGPGYRTWFYRTGDYMCILGTNYCVQLDEECPDDGTNLKIALKTTPPALQFFDYTTPAN</sequence>
<dbReference type="RefSeq" id="XP_014176735.1">
    <property type="nucleotide sequence ID" value="XM_014321260.1"/>
</dbReference>
<dbReference type="KEGG" id="tasa:A1Q1_06051"/>
<evidence type="ECO:0000256" key="1">
    <source>
        <dbReference type="SAM" id="SignalP"/>
    </source>
</evidence>
<evidence type="ECO:0000313" key="3">
    <source>
        <dbReference type="EMBL" id="EJT45500.1"/>
    </source>
</evidence>
<comment type="caution">
    <text evidence="3">The sequence shown here is derived from an EMBL/GenBank/DDBJ whole genome shotgun (WGS) entry which is preliminary data.</text>
</comment>
<feature type="signal peptide" evidence="1">
    <location>
        <begin position="1"/>
        <end position="17"/>
    </location>
</feature>
<dbReference type="GeneID" id="25989563"/>
<dbReference type="AlphaFoldDB" id="J4U626"/>
<proteinExistence type="predicted"/>
<dbReference type="Proteomes" id="UP000002748">
    <property type="component" value="Unassembled WGS sequence"/>
</dbReference>
<dbReference type="SUPFAM" id="SSF50370">
    <property type="entry name" value="Ricin B-like lectins"/>
    <property type="match status" value="1"/>
</dbReference>
<dbReference type="OrthoDB" id="6770063at2759"/>
<dbReference type="VEuPathDB" id="FungiDB:A1Q1_06051"/>
<evidence type="ECO:0000313" key="4">
    <source>
        <dbReference type="Proteomes" id="UP000002748"/>
    </source>
</evidence>
<keyword evidence="1" id="KW-0732">Signal</keyword>
<feature type="domain" description="Ricin B lectin" evidence="2">
    <location>
        <begin position="24"/>
        <end position="139"/>
    </location>
</feature>
<accession>J4U626</accession>
<protein>
    <submittedName>
        <fullName evidence="3">Carbohydrate-binding module family 13 protein</fullName>
    </submittedName>
</protein>
<feature type="chain" id="PRO_5003780538" evidence="1">
    <location>
        <begin position="18"/>
        <end position="159"/>
    </location>
</feature>
<reference evidence="3 4" key="1">
    <citation type="journal article" date="2012" name="Eukaryot. Cell">
        <title>Draft genome sequence of CBS 2479, the standard type strain of Trichosporon asahii.</title>
        <authorList>
            <person name="Yang R.Y."/>
            <person name="Li H.T."/>
            <person name="Zhu H."/>
            <person name="Zhou G.P."/>
            <person name="Wang M."/>
            <person name="Wang L."/>
        </authorList>
    </citation>
    <scope>NUCLEOTIDE SEQUENCE [LARGE SCALE GENOMIC DNA]</scope>
    <source>
        <strain evidence="4">ATCC 90039 / CBS 2479 / JCM 2466 / KCTC 7840 / NCYC 2677 / UAMH 7654</strain>
    </source>
</reference>
<dbReference type="Pfam" id="PF00652">
    <property type="entry name" value="Ricin_B_lectin"/>
    <property type="match status" value="1"/>
</dbReference>